<accession>A0ABV8NT06</accession>
<dbReference type="Proteomes" id="UP001595792">
    <property type="component" value="Unassembled WGS sequence"/>
</dbReference>
<name>A0ABV8NT06_9SPHI</name>
<dbReference type="PANTHER" id="PTHR45526:SF1">
    <property type="entry name" value="TRANSCRIPTIONAL REGULATORY PROTEIN DCUR-RELATED"/>
    <property type="match status" value="1"/>
</dbReference>
<evidence type="ECO:0000256" key="1">
    <source>
        <dbReference type="PROSITE-ProRule" id="PRU00169"/>
    </source>
</evidence>
<protein>
    <submittedName>
        <fullName evidence="4">LytR/AlgR family response regulator transcription factor</fullName>
    </submittedName>
</protein>
<dbReference type="PROSITE" id="PS50110">
    <property type="entry name" value="RESPONSE_REGULATORY"/>
    <property type="match status" value="1"/>
</dbReference>
<evidence type="ECO:0000259" key="3">
    <source>
        <dbReference type="PROSITE" id="PS50930"/>
    </source>
</evidence>
<sequence>MINCIIVDDEEHAIDVIKHYIKSVSQLNLIACFTNPAEAIVFLEGHQVDLLFLDINMPELSGIEFIQTVRHAGYHFVLTTAYREFATDGFDLDVVDYLVKPVPLARFLQAVTKVQKLIGKKDADNALIQRDNDYFIVTAQSKSKMVKININDIDYIKGMKNYVAFHHNGTRTLSLITLKDVEVRLATKHFMRVQKSFIIALDKVVAINGNHVLLKGVSSEIMIGDTYKKLFLDTIKKNLII</sequence>
<dbReference type="SMART" id="SM00448">
    <property type="entry name" value="REC"/>
    <property type="match status" value="1"/>
</dbReference>
<keyword evidence="5" id="KW-1185">Reference proteome</keyword>
<feature type="domain" description="Response regulatory" evidence="2">
    <location>
        <begin position="3"/>
        <end position="115"/>
    </location>
</feature>
<dbReference type="PANTHER" id="PTHR45526">
    <property type="entry name" value="TRANSCRIPTIONAL REGULATORY PROTEIN DPIA"/>
    <property type="match status" value="1"/>
</dbReference>
<reference evidence="5" key="1">
    <citation type="journal article" date="2019" name="Int. J. Syst. Evol. Microbiol.">
        <title>The Global Catalogue of Microorganisms (GCM) 10K type strain sequencing project: providing services to taxonomists for standard genome sequencing and annotation.</title>
        <authorList>
            <consortium name="The Broad Institute Genomics Platform"/>
            <consortium name="The Broad Institute Genome Sequencing Center for Infectious Disease"/>
            <person name="Wu L."/>
            <person name="Ma J."/>
        </authorList>
    </citation>
    <scope>NUCLEOTIDE SEQUENCE [LARGE SCALE GENOMIC DNA]</scope>
    <source>
        <strain evidence="5">CCM 8689</strain>
    </source>
</reference>
<dbReference type="InterPro" id="IPR011006">
    <property type="entry name" value="CheY-like_superfamily"/>
</dbReference>
<dbReference type="Pfam" id="PF04397">
    <property type="entry name" value="LytTR"/>
    <property type="match status" value="1"/>
</dbReference>
<keyword evidence="1" id="KW-0597">Phosphoprotein</keyword>
<evidence type="ECO:0000313" key="5">
    <source>
        <dbReference type="Proteomes" id="UP001595792"/>
    </source>
</evidence>
<dbReference type="InterPro" id="IPR001789">
    <property type="entry name" value="Sig_transdc_resp-reg_receiver"/>
</dbReference>
<dbReference type="SUPFAM" id="SSF52172">
    <property type="entry name" value="CheY-like"/>
    <property type="match status" value="1"/>
</dbReference>
<evidence type="ECO:0000259" key="2">
    <source>
        <dbReference type="PROSITE" id="PS50110"/>
    </source>
</evidence>
<feature type="domain" description="HTH LytTR-type" evidence="3">
    <location>
        <begin position="137"/>
        <end position="207"/>
    </location>
</feature>
<dbReference type="SMART" id="SM00850">
    <property type="entry name" value="LytTR"/>
    <property type="match status" value="1"/>
</dbReference>
<comment type="caution">
    <text evidence="4">The sequence shown here is derived from an EMBL/GenBank/DDBJ whole genome shotgun (WGS) entry which is preliminary data.</text>
</comment>
<evidence type="ECO:0000313" key="4">
    <source>
        <dbReference type="EMBL" id="MFC4198657.1"/>
    </source>
</evidence>
<organism evidence="4 5">
    <name type="scientific">Pedobacter jamesrossensis</name>
    <dbReference type="NCBI Taxonomy" id="1908238"/>
    <lineage>
        <taxon>Bacteria</taxon>
        <taxon>Pseudomonadati</taxon>
        <taxon>Bacteroidota</taxon>
        <taxon>Sphingobacteriia</taxon>
        <taxon>Sphingobacteriales</taxon>
        <taxon>Sphingobacteriaceae</taxon>
        <taxon>Pedobacter</taxon>
    </lineage>
</organism>
<dbReference type="EMBL" id="JBHSBY010000141">
    <property type="protein sequence ID" value="MFC4198657.1"/>
    <property type="molecule type" value="Genomic_DNA"/>
</dbReference>
<dbReference type="Gene3D" id="3.40.50.2300">
    <property type="match status" value="1"/>
</dbReference>
<gene>
    <name evidence="4" type="ORF">ACFOUY_18270</name>
</gene>
<dbReference type="RefSeq" id="WP_378962679.1">
    <property type="nucleotide sequence ID" value="NZ_JBHRXC010000016.1"/>
</dbReference>
<dbReference type="InterPro" id="IPR051271">
    <property type="entry name" value="2C-system_Tx_regulators"/>
</dbReference>
<feature type="modified residue" description="4-aspartylphosphate" evidence="1">
    <location>
        <position position="54"/>
    </location>
</feature>
<dbReference type="Pfam" id="PF00072">
    <property type="entry name" value="Response_reg"/>
    <property type="match status" value="1"/>
</dbReference>
<dbReference type="PROSITE" id="PS50930">
    <property type="entry name" value="HTH_LYTTR"/>
    <property type="match status" value="1"/>
</dbReference>
<dbReference type="InterPro" id="IPR007492">
    <property type="entry name" value="LytTR_DNA-bd_dom"/>
</dbReference>
<proteinExistence type="predicted"/>
<dbReference type="Gene3D" id="2.40.50.1020">
    <property type="entry name" value="LytTr DNA-binding domain"/>
    <property type="match status" value="1"/>
</dbReference>